<keyword evidence="1" id="KW-0472">Membrane</keyword>
<keyword evidence="3" id="KW-1185">Reference proteome</keyword>
<feature type="transmembrane region" description="Helical" evidence="1">
    <location>
        <begin position="222"/>
        <end position="240"/>
    </location>
</feature>
<reference evidence="2 3" key="1">
    <citation type="submission" date="2017-07" db="EMBL/GenBank/DDBJ databases">
        <authorList>
            <person name="Sun Z.S."/>
            <person name="Albrecht U."/>
            <person name="Echele G."/>
            <person name="Lee C.C."/>
        </authorList>
    </citation>
    <scope>NUCLEOTIDE SEQUENCE [LARGE SCALE GENOMIC DNA]</scope>
    <source>
        <strain evidence="3">type strain: KCTC 22618</strain>
    </source>
</reference>
<accession>A0A238UC28</accession>
<feature type="transmembrane region" description="Helical" evidence="1">
    <location>
        <begin position="193"/>
        <end position="216"/>
    </location>
</feature>
<organism evidence="2 3">
    <name type="scientific">Tenacibaculum jejuense</name>
    <dbReference type="NCBI Taxonomy" id="584609"/>
    <lineage>
        <taxon>Bacteria</taxon>
        <taxon>Pseudomonadati</taxon>
        <taxon>Bacteroidota</taxon>
        <taxon>Flavobacteriia</taxon>
        <taxon>Flavobacteriales</taxon>
        <taxon>Flavobacteriaceae</taxon>
        <taxon>Tenacibaculum</taxon>
    </lineage>
</organism>
<sequence length="273" mass="31476">MKTLNQHTLLYDTDCPLCNLYTRAFIKAKMLDTEGRKSFEKITSKEKSFVDIKRAVNEIALIDRENKQVTYGIDSLLKVIGNSFPIVEKIGNFKPIKYGLSKLYSLISYNRKVIIPSDKKESEELECIPSFNVKYRLLFIVLGTLITSITLFQFSHIIQALPKASFIREIWLALGLIISQVVFVINKDSKTILNYVGNIITVSLMGCIGLFQLMLLNSMISFPQWLILFAFSGVVGFMFFEHKRRIKLLELPSYLSWTWIGYRVIILFFILNV</sequence>
<feature type="transmembrane region" description="Helical" evidence="1">
    <location>
        <begin position="170"/>
        <end position="186"/>
    </location>
</feature>
<dbReference type="Proteomes" id="UP000215214">
    <property type="component" value="Chromosome TJEJU"/>
</dbReference>
<dbReference type="OrthoDB" id="671850at2"/>
<dbReference type="AlphaFoldDB" id="A0A238UC28"/>
<keyword evidence="1" id="KW-1133">Transmembrane helix</keyword>
<dbReference type="RefSeq" id="WP_095073535.1">
    <property type="nucleotide sequence ID" value="NZ_LT899436.1"/>
</dbReference>
<gene>
    <name evidence="2" type="ORF">TJEJU_3107</name>
</gene>
<keyword evidence="1" id="KW-0812">Transmembrane</keyword>
<feature type="transmembrane region" description="Helical" evidence="1">
    <location>
        <begin position="137"/>
        <end position="158"/>
    </location>
</feature>
<evidence type="ECO:0000313" key="2">
    <source>
        <dbReference type="EMBL" id="SNR16763.1"/>
    </source>
</evidence>
<feature type="transmembrane region" description="Helical" evidence="1">
    <location>
        <begin position="252"/>
        <end position="271"/>
    </location>
</feature>
<evidence type="ECO:0000256" key="1">
    <source>
        <dbReference type="SAM" id="Phobius"/>
    </source>
</evidence>
<evidence type="ECO:0008006" key="4">
    <source>
        <dbReference type="Google" id="ProtNLM"/>
    </source>
</evidence>
<evidence type="ECO:0000313" key="3">
    <source>
        <dbReference type="Proteomes" id="UP000215214"/>
    </source>
</evidence>
<name>A0A238UC28_9FLAO</name>
<proteinExistence type="predicted"/>
<dbReference type="KEGG" id="tje:TJEJU_3107"/>
<dbReference type="EMBL" id="LT899436">
    <property type="protein sequence ID" value="SNR16763.1"/>
    <property type="molecule type" value="Genomic_DNA"/>
</dbReference>
<protein>
    <recommendedName>
        <fullName evidence="4">DUF393 domain-containing protein</fullName>
    </recommendedName>
</protein>